<dbReference type="Proteomes" id="UP000006228">
    <property type="component" value="Unassembled WGS sequence"/>
</dbReference>
<keyword evidence="3" id="KW-0515">Mutator protein</keyword>
<dbReference type="EMBL" id="AEVT01000122">
    <property type="protein sequence ID" value="EGA67955.1"/>
    <property type="molecule type" value="Genomic_DNA"/>
</dbReference>
<gene>
    <name evidence="18" type="ORF">VISI1226_08509</name>
</gene>
<dbReference type="InterPro" id="IPR020084">
    <property type="entry name" value="NUDIX_hydrolase_CS"/>
</dbReference>
<dbReference type="SUPFAM" id="SSF55811">
    <property type="entry name" value="Nudix"/>
    <property type="match status" value="1"/>
</dbReference>
<evidence type="ECO:0000256" key="6">
    <source>
        <dbReference type="ARBA" id="ARBA00022763"/>
    </source>
</evidence>
<evidence type="ECO:0000256" key="13">
    <source>
        <dbReference type="ARBA" id="ARBA00040794"/>
    </source>
</evidence>
<dbReference type="GO" id="GO:0006260">
    <property type="term" value="P:DNA replication"/>
    <property type="evidence" value="ECO:0007669"/>
    <property type="project" value="UniProtKB-KW"/>
</dbReference>
<proteinExistence type="inferred from homology"/>
<comment type="similarity">
    <text evidence="2">Belongs to the Nudix hydrolase family.</text>
</comment>
<dbReference type="GO" id="GO:0046872">
    <property type="term" value="F:metal ion binding"/>
    <property type="evidence" value="ECO:0007669"/>
    <property type="project" value="UniProtKB-KW"/>
</dbReference>
<dbReference type="GO" id="GO:0008413">
    <property type="term" value="F:8-oxo-7,8-dihydroguanosine triphosphate pyrophosphatase activity"/>
    <property type="evidence" value="ECO:0007669"/>
    <property type="project" value="TreeGrafter"/>
</dbReference>
<evidence type="ECO:0000256" key="14">
    <source>
        <dbReference type="ARBA" id="ARBA00041592"/>
    </source>
</evidence>
<keyword evidence="8" id="KW-0460">Magnesium</keyword>
<accession>E8MDG9</accession>
<comment type="catalytic activity">
    <reaction evidence="10">
        <text>8-oxo-dGTP + H2O = 8-oxo-dGMP + diphosphate + H(+)</text>
        <dbReference type="Rhea" id="RHEA:31575"/>
        <dbReference type="ChEBI" id="CHEBI:15377"/>
        <dbReference type="ChEBI" id="CHEBI:15378"/>
        <dbReference type="ChEBI" id="CHEBI:33019"/>
        <dbReference type="ChEBI" id="CHEBI:63224"/>
        <dbReference type="ChEBI" id="CHEBI:77896"/>
        <dbReference type="EC" id="3.6.1.55"/>
    </reaction>
</comment>
<evidence type="ECO:0000256" key="2">
    <source>
        <dbReference type="ARBA" id="ARBA00005582"/>
    </source>
</evidence>
<keyword evidence="9" id="KW-0234">DNA repair</keyword>
<name>E8MDG9_PHOS4</name>
<organism evidence="18 19">
    <name type="scientific">Vibrio sinaloensis DSM 21326</name>
    <dbReference type="NCBI Taxonomy" id="945550"/>
    <lineage>
        <taxon>Bacteria</taxon>
        <taxon>Pseudomonadati</taxon>
        <taxon>Pseudomonadota</taxon>
        <taxon>Gammaproteobacteria</taxon>
        <taxon>Vibrionales</taxon>
        <taxon>Vibrionaceae</taxon>
        <taxon>Vibrio</taxon>
        <taxon>Vibrio oreintalis group</taxon>
    </lineage>
</organism>
<evidence type="ECO:0000256" key="5">
    <source>
        <dbReference type="ARBA" id="ARBA00022723"/>
    </source>
</evidence>
<evidence type="ECO:0000256" key="1">
    <source>
        <dbReference type="ARBA" id="ARBA00001946"/>
    </source>
</evidence>
<sequence length="134" mass="15461">MQIHDCVSFILLKDQCVLLEQRSESKRTDPGKVTIPGGHIEGKEQQEQALLRELKEELDIEPSDYRFLCTLYHPSEELQRIHYYVITRWEGEMRVQEAQSVAWHHFDNAPVDLDADRVALSELSRLSGTLGLSV</sequence>
<dbReference type="InterPro" id="IPR000086">
    <property type="entry name" value="NUDIX_hydrolase_dom"/>
</dbReference>
<evidence type="ECO:0000256" key="9">
    <source>
        <dbReference type="ARBA" id="ARBA00023204"/>
    </source>
</evidence>
<feature type="domain" description="Nudix hydrolase" evidence="17">
    <location>
        <begin position="2"/>
        <end position="126"/>
    </location>
</feature>
<dbReference type="GO" id="GO:0006281">
    <property type="term" value="P:DNA repair"/>
    <property type="evidence" value="ECO:0007669"/>
    <property type="project" value="UniProtKB-KW"/>
</dbReference>
<evidence type="ECO:0000259" key="17">
    <source>
        <dbReference type="PROSITE" id="PS51462"/>
    </source>
</evidence>
<evidence type="ECO:0000313" key="19">
    <source>
        <dbReference type="Proteomes" id="UP000006228"/>
    </source>
</evidence>
<dbReference type="EC" id="3.6.1.55" evidence="12"/>
<dbReference type="Pfam" id="PF00293">
    <property type="entry name" value="NUDIX"/>
    <property type="match status" value="1"/>
</dbReference>
<evidence type="ECO:0000256" key="4">
    <source>
        <dbReference type="ARBA" id="ARBA00022705"/>
    </source>
</evidence>
<evidence type="ECO:0000313" key="18">
    <source>
        <dbReference type="EMBL" id="EGA67955.1"/>
    </source>
</evidence>
<protein>
    <recommendedName>
        <fullName evidence="13">8-oxo-dGTP diphosphatase</fullName>
        <ecNumber evidence="12">3.6.1.55</ecNumber>
    </recommendedName>
    <alternativeName>
        <fullName evidence="16">7,8-dihydro-8-oxoguanine-triphosphatase</fullName>
    </alternativeName>
    <alternativeName>
        <fullName evidence="15">Mutator protein MutT</fullName>
    </alternativeName>
    <alternativeName>
        <fullName evidence="14">dGTP pyrophosphohydrolase</fullName>
    </alternativeName>
</protein>
<dbReference type="PROSITE" id="PS51462">
    <property type="entry name" value="NUDIX"/>
    <property type="match status" value="1"/>
</dbReference>
<dbReference type="InterPro" id="IPR015797">
    <property type="entry name" value="NUDIX_hydrolase-like_dom_sf"/>
</dbReference>
<comment type="catalytic activity">
    <reaction evidence="11">
        <text>8-oxo-GTP + H2O = 8-oxo-GMP + diphosphate + H(+)</text>
        <dbReference type="Rhea" id="RHEA:67616"/>
        <dbReference type="ChEBI" id="CHEBI:15377"/>
        <dbReference type="ChEBI" id="CHEBI:15378"/>
        <dbReference type="ChEBI" id="CHEBI:33019"/>
        <dbReference type="ChEBI" id="CHEBI:143553"/>
        <dbReference type="ChEBI" id="CHEBI:145694"/>
    </reaction>
</comment>
<dbReference type="GO" id="GO:0044715">
    <property type="term" value="F:8-oxo-dGDP phosphatase activity"/>
    <property type="evidence" value="ECO:0007669"/>
    <property type="project" value="TreeGrafter"/>
</dbReference>
<evidence type="ECO:0000256" key="10">
    <source>
        <dbReference type="ARBA" id="ARBA00035861"/>
    </source>
</evidence>
<dbReference type="eggNOG" id="COG0494">
    <property type="taxonomic scope" value="Bacteria"/>
</dbReference>
<dbReference type="GO" id="GO:0044716">
    <property type="term" value="F:8-oxo-GDP phosphatase activity"/>
    <property type="evidence" value="ECO:0007669"/>
    <property type="project" value="TreeGrafter"/>
</dbReference>
<dbReference type="OrthoDB" id="9787476at2"/>
<dbReference type="PANTHER" id="PTHR47707:SF1">
    <property type="entry name" value="NUDIX HYDROLASE FAMILY PROTEIN"/>
    <property type="match status" value="1"/>
</dbReference>
<dbReference type="Gene3D" id="3.90.79.10">
    <property type="entry name" value="Nucleoside Triphosphate Pyrophosphohydrolase"/>
    <property type="match status" value="1"/>
</dbReference>
<dbReference type="AlphaFoldDB" id="E8MDG9"/>
<keyword evidence="7 18" id="KW-0378">Hydrolase</keyword>
<evidence type="ECO:0000256" key="7">
    <source>
        <dbReference type="ARBA" id="ARBA00022801"/>
    </source>
</evidence>
<dbReference type="RefSeq" id="WP_008081602.1">
    <property type="nucleotide sequence ID" value="NZ_AEVT01000122.1"/>
</dbReference>
<evidence type="ECO:0000256" key="16">
    <source>
        <dbReference type="ARBA" id="ARBA00042798"/>
    </source>
</evidence>
<keyword evidence="5" id="KW-0479">Metal-binding</keyword>
<dbReference type="GeneID" id="95571563"/>
<evidence type="ECO:0000256" key="8">
    <source>
        <dbReference type="ARBA" id="ARBA00022842"/>
    </source>
</evidence>
<evidence type="ECO:0000256" key="3">
    <source>
        <dbReference type="ARBA" id="ARBA00022457"/>
    </source>
</evidence>
<keyword evidence="6" id="KW-0227">DNA damage</keyword>
<keyword evidence="4" id="KW-0235">DNA replication</keyword>
<evidence type="ECO:0000256" key="11">
    <source>
        <dbReference type="ARBA" id="ARBA00036904"/>
    </source>
</evidence>
<dbReference type="PROSITE" id="PS00893">
    <property type="entry name" value="NUDIX_BOX"/>
    <property type="match status" value="1"/>
</dbReference>
<evidence type="ECO:0000256" key="12">
    <source>
        <dbReference type="ARBA" id="ARBA00038905"/>
    </source>
</evidence>
<comment type="cofactor">
    <cofactor evidence="1">
        <name>Mg(2+)</name>
        <dbReference type="ChEBI" id="CHEBI:18420"/>
    </cofactor>
</comment>
<comment type="caution">
    <text evidence="18">The sequence shown here is derived from an EMBL/GenBank/DDBJ whole genome shotgun (WGS) entry which is preliminary data.</text>
</comment>
<dbReference type="PANTHER" id="PTHR47707">
    <property type="entry name" value="8-OXO-DGTP DIPHOSPHATASE"/>
    <property type="match status" value="1"/>
</dbReference>
<dbReference type="InterPro" id="IPR047127">
    <property type="entry name" value="MutT-like"/>
</dbReference>
<reference evidence="18 19" key="1">
    <citation type="journal article" date="2012" name="Int. J. Syst. Evol. Microbiol.">
        <title>Vibrio caribbeanicus sp. nov., isolated from the marine sponge Scleritoderma cyanea.</title>
        <authorList>
            <person name="Hoffmann M."/>
            <person name="Monday S.R."/>
            <person name="Allard M.W."/>
            <person name="Strain E.A."/>
            <person name="Whittaker P."/>
            <person name="Naum M."/>
            <person name="McCarthy P.J."/>
            <person name="Lopez J.V."/>
            <person name="Fischer M."/>
            <person name="Brown E.W."/>
        </authorList>
    </citation>
    <scope>NUCLEOTIDE SEQUENCE [LARGE SCALE GENOMIC DNA]</scope>
    <source>
        <strain evidence="19">DSMZ 21326</strain>
    </source>
</reference>
<evidence type="ECO:0000256" key="15">
    <source>
        <dbReference type="ARBA" id="ARBA00041979"/>
    </source>
</evidence>
<dbReference type="GO" id="GO:0035539">
    <property type="term" value="F:8-oxo-7,8-dihydrodeoxyguanosine triphosphate pyrophosphatase activity"/>
    <property type="evidence" value="ECO:0007669"/>
    <property type="project" value="UniProtKB-EC"/>
</dbReference>